<dbReference type="PANTHER" id="PTHR21666">
    <property type="entry name" value="PEPTIDASE-RELATED"/>
    <property type="match status" value="1"/>
</dbReference>
<dbReference type="Gene3D" id="2.70.70.10">
    <property type="entry name" value="Glucose Permease (Domain IIA)"/>
    <property type="match status" value="1"/>
</dbReference>
<keyword evidence="1" id="KW-0472">Membrane</keyword>
<accession>A0A0G1PMM8</accession>
<feature type="transmembrane region" description="Helical" evidence="1">
    <location>
        <begin position="70"/>
        <end position="88"/>
    </location>
</feature>
<dbReference type="CDD" id="cd00118">
    <property type="entry name" value="LysM"/>
    <property type="match status" value="2"/>
</dbReference>
<gene>
    <name evidence="3" type="ORF">UX45_C0005G0021</name>
</gene>
<feature type="transmembrane region" description="Helical" evidence="1">
    <location>
        <begin position="21"/>
        <end position="41"/>
    </location>
</feature>
<evidence type="ECO:0000256" key="1">
    <source>
        <dbReference type="SAM" id="Phobius"/>
    </source>
</evidence>
<protein>
    <submittedName>
        <fullName evidence="3">Peptidase M23</fullName>
    </submittedName>
</protein>
<evidence type="ECO:0000313" key="3">
    <source>
        <dbReference type="EMBL" id="KKU34011.1"/>
    </source>
</evidence>
<evidence type="ECO:0000259" key="2">
    <source>
        <dbReference type="PROSITE" id="PS51782"/>
    </source>
</evidence>
<dbReference type="Proteomes" id="UP000034705">
    <property type="component" value="Unassembled WGS sequence"/>
</dbReference>
<dbReference type="InterPro" id="IPR036779">
    <property type="entry name" value="LysM_dom_sf"/>
</dbReference>
<proteinExistence type="predicted"/>
<name>A0A0G1PMM8_9BACT</name>
<dbReference type="SUPFAM" id="SSF54106">
    <property type="entry name" value="LysM domain"/>
    <property type="match status" value="1"/>
</dbReference>
<dbReference type="PROSITE" id="PS51782">
    <property type="entry name" value="LYSM"/>
    <property type="match status" value="2"/>
</dbReference>
<feature type="domain" description="LysM" evidence="2">
    <location>
        <begin position="184"/>
        <end position="228"/>
    </location>
</feature>
<dbReference type="InterPro" id="IPR050570">
    <property type="entry name" value="Cell_wall_metabolism_enzyme"/>
</dbReference>
<sequence length="431" mass="47625">MTLLRGCIFLKRHSGPFFRKVFPPFAAVWRFFVYTGVLPVYRLVLVVRRHLTVFLGPAKHRAAYIVSNRYAFHAAVVALAIITSAINITGEEVRAESFGQRSALYRLVAHHDVESVETVTAKNNSQLFSSSYMEDTVVDVNAHIDLNYIGEDYVTTRVGGDSLSTPPIQTTEESATSTTRTEIITYIVQEGDILGAIAEKHSLSLSTILWANNLTFRSVIRPGQELSIPPVDGVIYQVKNGDTLSSIAQRYSADMETILSFNNFSSTDTLSIGQSLVLPGGEPPSTYIPVSRTAPVSNLFTTAPTARSPSSGTGSWVWPSDWYVITQYYGWRHTGLDIDGDYTTNNYAARDGVVIYSGWRNGYGLTVEIDHGDGYVTRYAHHNKNYVEVGDVVMAGDPIGQTGTTGRSTGTHLHFEIIKDGKFQNPLDYIR</sequence>
<evidence type="ECO:0000313" key="4">
    <source>
        <dbReference type="Proteomes" id="UP000034705"/>
    </source>
</evidence>
<dbReference type="GO" id="GO:0004222">
    <property type="term" value="F:metalloendopeptidase activity"/>
    <property type="evidence" value="ECO:0007669"/>
    <property type="project" value="TreeGrafter"/>
</dbReference>
<dbReference type="InterPro" id="IPR011055">
    <property type="entry name" value="Dup_hybrid_motif"/>
</dbReference>
<dbReference type="EMBL" id="LCMG01000005">
    <property type="protein sequence ID" value="KKU34011.1"/>
    <property type="molecule type" value="Genomic_DNA"/>
</dbReference>
<dbReference type="PANTHER" id="PTHR21666:SF270">
    <property type="entry name" value="MUREIN HYDROLASE ACTIVATOR ENVC"/>
    <property type="match status" value="1"/>
</dbReference>
<dbReference type="InterPro" id="IPR016047">
    <property type="entry name" value="M23ase_b-sheet_dom"/>
</dbReference>
<dbReference type="Gene3D" id="3.10.350.10">
    <property type="entry name" value="LysM domain"/>
    <property type="match status" value="2"/>
</dbReference>
<dbReference type="InterPro" id="IPR018392">
    <property type="entry name" value="LysM"/>
</dbReference>
<organism evidence="3 4">
    <name type="scientific">Candidatus Uhrbacteria bacterium GW2011_GWF2_46_218</name>
    <dbReference type="NCBI Taxonomy" id="1619001"/>
    <lineage>
        <taxon>Bacteria</taxon>
        <taxon>Candidatus Uhriibacteriota</taxon>
    </lineage>
</organism>
<dbReference type="Pfam" id="PF01551">
    <property type="entry name" value="Peptidase_M23"/>
    <property type="match status" value="1"/>
</dbReference>
<comment type="caution">
    <text evidence="3">The sequence shown here is derived from an EMBL/GenBank/DDBJ whole genome shotgun (WGS) entry which is preliminary data.</text>
</comment>
<dbReference type="AlphaFoldDB" id="A0A0G1PMM8"/>
<reference evidence="3 4" key="1">
    <citation type="journal article" date="2015" name="Nature">
        <title>rRNA introns, odd ribosomes, and small enigmatic genomes across a large radiation of phyla.</title>
        <authorList>
            <person name="Brown C.T."/>
            <person name="Hug L.A."/>
            <person name="Thomas B.C."/>
            <person name="Sharon I."/>
            <person name="Castelle C.J."/>
            <person name="Singh A."/>
            <person name="Wilkins M.J."/>
            <person name="Williams K.H."/>
            <person name="Banfield J.F."/>
        </authorList>
    </citation>
    <scope>NUCLEOTIDE SEQUENCE [LARGE SCALE GENOMIC DNA]</scope>
</reference>
<dbReference type="CDD" id="cd12797">
    <property type="entry name" value="M23_peptidase"/>
    <property type="match status" value="1"/>
</dbReference>
<dbReference type="SUPFAM" id="SSF51261">
    <property type="entry name" value="Duplicated hybrid motif"/>
    <property type="match status" value="1"/>
</dbReference>
<keyword evidence="1" id="KW-0812">Transmembrane</keyword>
<feature type="domain" description="LysM" evidence="2">
    <location>
        <begin position="234"/>
        <end position="278"/>
    </location>
</feature>
<dbReference type="Pfam" id="PF01476">
    <property type="entry name" value="LysM"/>
    <property type="match status" value="2"/>
</dbReference>
<keyword evidence="1" id="KW-1133">Transmembrane helix</keyword>
<dbReference type="SMART" id="SM00257">
    <property type="entry name" value="LysM"/>
    <property type="match status" value="2"/>
</dbReference>